<organism evidence="2 3">
    <name type="scientific">Janibacter indicus</name>
    <dbReference type="NCBI Taxonomy" id="857417"/>
    <lineage>
        <taxon>Bacteria</taxon>
        <taxon>Bacillati</taxon>
        <taxon>Actinomycetota</taxon>
        <taxon>Actinomycetes</taxon>
        <taxon>Micrococcales</taxon>
        <taxon>Intrasporangiaceae</taxon>
        <taxon>Janibacter</taxon>
    </lineage>
</organism>
<protein>
    <submittedName>
        <fullName evidence="2">Uncharacterized protein</fullName>
    </submittedName>
</protein>
<reference evidence="2 3" key="1">
    <citation type="submission" date="2015-11" db="EMBL/GenBank/DDBJ databases">
        <authorList>
            <person name="Zhang Y."/>
            <person name="Guo Z."/>
        </authorList>
    </citation>
    <scope>NUCLEOTIDE SEQUENCE [LARGE SCALE GENOMIC DNA]</scope>
    <source>
        <strain evidence="2 3">YFY001</strain>
    </source>
</reference>
<evidence type="ECO:0000313" key="2">
    <source>
        <dbReference type="EMBL" id="APH02605.1"/>
    </source>
</evidence>
<proteinExistence type="predicted"/>
<dbReference type="KEGG" id="jte:ASJ30_14555"/>
<feature type="region of interest" description="Disordered" evidence="1">
    <location>
        <begin position="39"/>
        <end position="65"/>
    </location>
</feature>
<gene>
    <name evidence="2" type="ORF">ASJ30_14555</name>
</gene>
<keyword evidence="3" id="KW-1185">Reference proteome</keyword>
<dbReference type="AlphaFoldDB" id="A0A1L3MJN6"/>
<evidence type="ECO:0000313" key="3">
    <source>
        <dbReference type="Proteomes" id="UP000182938"/>
    </source>
</evidence>
<accession>A0A1L3MJN6</accession>
<sequence length="65" mass="7480">MATTLPRTLWLTTHVIHAGRRSPKRPFTAEERMRLVRVRPISASPTRRAPIALRTRLDPPSQPTR</sequence>
<evidence type="ECO:0000256" key="1">
    <source>
        <dbReference type="SAM" id="MobiDB-lite"/>
    </source>
</evidence>
<dbReference type="Proteomes" id="UP000182938">
    <property type="component" value="Chromosome"/>
</dbReference>
<name>A0A1L3MJN6_9MICO</name>
<dbReference type="EMBL" id="CP013290">
    <property type="protein sequence ID" value="APH02605.1"/>
    <property type="molecule type" value="Genomic_DNA"/>
</dbReference>